<reference evidence="3" key="1">
    <citation type="journal article" date="2015" name="PLoS Genet.">
        <title>The dynamic genome and transcriptome of the human fungal pathogen Blastomyces and close relative Emmonsia.</title>
        <authorList>
            <person name="Munoz J.F."/>
            <person name="Gauthier G.M."/>
            <person name="Desjardins C.A."/>
            <person name="Gallo J.E."/>
            <person name="Holder J."/>
            <person name="Sullivan T.D."/>
            <person name="Marty A.J."/>
            <person name="Carmen J.C."/>
            <person name="Chen Z."/>
            <person name="Ding L."/>
            <person name="Gujja S."/>
            <person name="Magrini V."/>
            <person name="Misas E."/>
            <person name="Mitreva M."/>
            <person name="Priest M."/>
            <person name="Saif S."/>
            <person name="Whiston E.A."/>
            <person name="Young S."/>
            <person name="Zeng Q."/>
            <person name="Goldman W.E."/>
            <person name="Mardis E.R."/>
            <person name="Taylor J.W."/>
            <person name="McEwen J.G."/>
            <person name="Clay O.K."/>
            <person name="Klein B.S."/>
            <person name="Cuomo C.A."/>
        </authorList>
    </citation>
    <scope>NUCLEOTIDE SEQUENCE [LARGE SCALE GENOMIC DNA]</scope>
    <source>
        <strain evidence="3">SLH14081</strain>
    </source>
</reference>
<dbReference type="Proteomes" id="UP000002038">
    <property type="component" value="Unassembled WGS sequence"/>
</dbReference>
<dbReference type="PANTHER" id="PTHR43775">
    <property type="entry name" value="FATTY ACID SYNTHASE"/>
    <property type="match status" value="1"/>
</dbReference>
<dbReference type="GO" id="GO:0004312">
    <property type="term" value="F:fatty acid synthase activity"/>
    <property type="evidence" value="ECO:0007669"/>
    <property type="project" value="TreeGrafter"/>
</dbReference>
<name>A0A179UVR6_BLAGS</name>
<dbReference type="AlphaFoldDB" id="A0A179UVR6"/>
<dbReference type="InterPro" id="IPR016035">
    <property type="entry name" value="Acyl_Trfase/lysoPLipase"/>
</dbReference>
<dbReference type="GeneID" id="8502413"/>
<feature type="domain" description="Malonyl-CoA:ACP transacylase (MAT)" evidence="1">
    <location>
        <begin position="243"/>
        <end position="518"/>
    </location>
</feature>
<dbReference type="SMART" id="SM00827">
    <property type="entry name" value="PKS_AT"/>
    <property type="match status" value="1"/>
</dbReference>
<gene>
    <name evidence="2" type="ORF">BDBG_07530</name>
</gene>
<dbReference type="EMBL" id="GG657466">
    <property type="protein sequence ID" value="OAT12144.1"/>
    <property type="molecule type" value="Genomic_DNA"/>
</dbReference>
<dbReference type="KEGG" id="bgh:BDBG_07530"/>
<protein>
    <submittedName>
        <fullName evidence="2">Polyketide synthase</fullName>
    </submittedName>
</protein>
<dbReference type="SUPFAM" id="SSF52151">
    <property type="entry name" value="FabD/lysophospholipase-like"/>
    <property type="match status" value="1"/>
</dbReference>
<dbReference type="PANTHER" id="PTHR43775:SF29">
    <property type="entry name" value="ASPERFURANONE POLYKETIDE SYNTHASE AFOG-RELATED"/>
    <property type="match status" value="1"/>
</dbReference>
<accession>A0A179UVR6</accession>
<sequence>MGVIARVEYMDLELCGRHDTARGLKVFGLRRSWLVFAILGVKNIPDDNLPLEGTSRLTGLGKAKLALERGIVSPSANFERLNPKIDADYLNIAHSTVEKPPLPEDIARRWKASLSHCYNSATKLGGVSGFSGGSEDPDGGLADGLETNESIYPRLQPRLLVWSSSDKEGISRIALSYSQYLHQLSLEQGKKSYLDNVAYTLGTRRSLVPWKSFVVADSLRNISLETSMSKPRLSTPKSYLGFVFSGQGSQLYAMGRELLYYPVFKRSLQDANEYLRNIGCPWSLLNEFLKPEDESRVNEPEYSQGLCTALQIALIDPLASFGIFPSVVVGHSSGEIAAAYTVHFISRRSAWKLAYYRGVLSSTSSRDTHTMMSVGLSAAQLSPYFEKVAANSRTVSGLEAQVDFLESILDKDRIFVRKLRVPVTYHSPQMNVIAEDYLKSYSRLGIWGGRFIKSGHDIFSYCSSCSRRGCHSQRILEDISGIIETGPHSTLQGPIRDILKSIGRQADIGYISLLRHNTSTIASTVEEALGCLHCSGYTLNLLSINNHSKDGDISSELQVLVDLPSYPFTYSQKYWHESRASSTGHRLRQHGRYLGTPVPD</sequence>
<proteinExistence type="predicted"/>
<organism evidence="2 3">
    <name type="scientific">Blastomyces gilchristii (strain SLH14081)</name>
    <name type="common">Blastomyces dermatitidis</name>
    <dbReference type="NCBI Taxonomy" id="559298"/>
    <lineage>
        <taxon>Eukaryota</taxon>
        <taxon>Fungi</taxon>
        <taxon>Dikarya</taxon>
        <taxon>Ascomycota</taxon>
        <taxon>Pezizomycotina</taxon>
        <taxon>Eurotiomycetes</taxon>
        <taxon>Eurotiomycetidae</taxon>
        <taxon>Onygenales</taxon>
        <taxon>Ajellomycetaceae</taxon>
        <taxon>Blastomyces</taxon>
    </lineage>
</organism>
<dbReference type="InterPro" id="IPR014043">
    <property type="entry name" value="Acyl_transferase_dom"/>
</dbReference>
<keyword evidence="3" id="KW-1185">Reference proteome</keyword>
<dbReference type="GO" id="GO:0006633">
    <property type="term" value="P:fatty acid biosynthetic process"/>
    <property type="evidence" value="ECO:0007669"/>
    <property type="project" value="TreeGrafter"/>
</dbReference>
<dbReference type="InterPro" id="IPR050091">
    <property type="entry name" value="PKS_NRPS_Biosynth_Enz"/>
</dbReference>
<dbReference type="STRING" id="559298.A0A179UVR6"/>
<dbReference type="Gene3D" id="3.40.366.10">
    <property type="entry name" value="Malonyl-Coenzyme A Acyl Carrier Protein, domain 2"/>
    <property type="match status" value="1"/>
</dbReference>
<dbReference type="Gene3D" id="3.40.47.10">
    <property type="match status" value="1"/>
</dbReference>
<evidence type="ECO:0000313" key="3">
    <source>
        <dbReference type="Proteomes" id="UP000002038"/>
    </source>
</evidence>
<dbReference type="OrthoDB" id="3799328at2759"/>
<dbReference type="VEuPathDB" id="FungiDB:BDBG_07530"/>
<evidence type="ECO:0000313" key="2">
    <source>
        <dbReference type="EMBL" id="OAT12144.1"/>
    </source>
</evidence>
<evidence type="ECO:0000259" key="1">
    <source>
        <dbReference type="SMART" id="SM00827"/>
    </source>
</evidence>
<dbReference type="RefSeq" id="XP_031580228.1">
    <property type="nucleotide sequence ID" value="XM_031723128.1"/>
</dbReference>
<dbReference type="InterPro" id="IPR001227">
    <property type="entry name" value="Ac_transferase_dom_sf"/>
</dbReference>
<dbReference type="Pfam" id="PF00698">
    <property type="entry name" value="Acyl_transf_1"/>
    <property type="match status" value="1"/>
</dbReference>
<dbReference type="InterPro" id="IPR016039">
    <property type="entry name" value="Thiolase-like"/>
</dbReference>
<dbReference type="GO" id="GO:0044550">
    <property type="term" value="P:secondary metabolite biosynthetic process"/>
    <property type="evidence" value="ECO:0007669"/>
    <property type="project" value="TreeGrafter"/>
</dbReference>